<dbReference type="KEGG" id="anp:FK178_02190"/>
<proteinExistence type="predicted"/>
<dbReference type="Proteomes" id="UP000321954">
    <property type="component" value="Chromosome"/>
</dbReference>
<protein>
    <submittedName>
        <fullName evidence="1">Uncharacterized protein</fullName>
    </submittedName>
</protein>
<dbReference type="AlphaFoldDB" id="A0A5B8YFR6"/>
<organism evidence="1 2">
    <name type="scientific">Antarcticibacterium arcticum</name>
    <dbReference type="NCBI Taxonomy" id="2585771"/>
    <lineage>
        <taxon>Bacteria</taxon>
        <taxon>Pseudomonadati</taxon>
        <taxon>Bacteroidota</taxon>
        <taxon>Flavobacteriia</taxon>
        <taxon>Flavobacteriales</taxon>
        <taxon>Flavobacteriaceae</taxon>
        <taxon>Antarcticibacterium</taxon>
    </lineage>
</organism>
<evidence type="ECO:0000313" key="2">
    <source>
        <dbReference type="Proteomes" id="UP000321954"/>
    </source>
</evidence>
<dbReference type="OrthoDB" id="9942177at2"/>
<accession>A0A5B8YFR6</accession>
<name>A0A5B8YFR6_9FLAO</name>
<reference evidence="1 2" key="1">
    <citation type="submission" date="2019-08" db="EMBL/GenBank/DDBJ databases">
        <title>Antarcticibacterium arcticum sp. nov., a bacterium isolated from marine sediment of the Canadian Beaufort Sea.</title>
        <authorList>
            <person name="Lee Y.M."/>
            <person name="Baek K."/>
            <person name="Lee D.-H."/>
            <person name="Shin S.C."/>
            <person name="Jin Y.K."/>
            <person name="Park Y."/>
        </authorList>
    </citation>
    <scope>NUCLEOTIDE SEQUENCE [LARGE SCALE GENOMIC DNA]</scope>
    <source>
        <strain evidence="1 2">PAMC 28998</strain>
    </source>
</reference>
<dbReference type="RefSeq" id="WP_146830558.1">
    <property type="nucleotide sequence ID" value="NZ_CP042476.1"/>
</dbReference>
<sequence>MNYVIKSQRDGWYFKEFQGTKGAAVFGKIQDARLYSCKADACKDMLLMGQYGQRVIALTRMCGKSIRKRRSSTGSGINK</sequence>
<keyword evidence="2" id="KW-1185">Reference proteome</keyword>
<gene>
    <name evidence="1" type="ORF">FK178_02190</name>
</gene>
<dbReference type="EMBL" id="CP042476">
    <property type="protein sequence ID" value="QED36594.1"/>
    <property type="molecule type" value="Genomic_DNA"/>
</dbReference>
<evidence type="ECO:0000313" key="1">
    <source>
        <dbReference type="EMBL" id="QED36594.1"/>
    </source>
</evidence>